<dbReference type="GO" id="GO:0071897">
    <property type="term" value="P:DNA biosynthetic process"/>
    <property type="evidence" value="ECO:0007669"/>
    <property type="project" value="UniProtKB-ARBA"/>
</dbReference>
<dbReference type="SUPFAM" id="SSF56219">
    <property type="entry name" value="DNase I-like"/>
    <property type="match status" value="1"/>
</dbReference>
<gene>
    <name evidence="2" type="ORF">g.38030</name>
</gene>
<dbReference type="EMBL" id="GEBQ01012259">
    <property type="protein sequence ID" value="JAT27718.1"/>
    <property type="molecule type" value="Transcribed_RNA"/>
</dbReference>
<dbReference type="InterPro" id="IPR000477">
    <property type="entry name" value="RT_dom"/>
</dbReference>
<feature type="domain" description="Reverse transcriptase" evidence="1">
    <location>
        <begin position="386"/>
        <end position="657"/>
    </location>
</feature>
<dbReference type="Gene3D" id="3.60.10.10">
    <property type="entry name" value="Endonuclease/exonuclease/phosphatase"/>
    <property type="match status" value="1"/>
</dbReference>
<evidence type="ECO:0000313" key="2">
    <source>
        <dbReference type="EMBL" id="JAT27718.1"/>
    </source>
</evidence>
<accession>A0A1B6LVL1</accession>
<dbReference type="InterPro" id="IPR043502">
    <property type="entry name" value="DNA/RNA_pol_sf"/>
</dbReference>
<dbReference type="GO" id="GO:0003824">
    <property type="term" value="F:catalytic activity"/>
    <property type="evidence" value="ECO:0007669"/>
    <property type="project" value="InterPro"/>
</dbReference>
<protein>
    <recommendedName>
        <fullName evidence="1">Reverse transcriptase domain-containing protein</fullName>
    </recommendedName>
</protein>
<proteinExistence type="predicted"/>
<organism evidence="2">
    <name type="scientific">Graphocephala atropunctata</name>
    <dbReference type="NCBI Taxonomy" id="36148"/>
    <lineage>
        <taxon>Eukaryota</taxon>
        <taxon>Metazoa</taxon>
        <taxon>Ecdysozoa</taxon>
        <taxon>Arthropoda</taxon>
        <taxon>Hexapoda</taxon>
        <taxon>Insecta</taxon>
        <taxon>Pterygota</taxon>
        <taxon>Neoptera</taxon>
        <taxon>Paraneoptera</taxon>
        <taxon>Hemiptera</taxon>
        <taxon>Auchenorrhyncha</taxon>
        <taxon>Membracoidea</taxon>
        <taxon>Cicadellidae</taxon>
        <taxon>Cicadellinae</taxon>
        <taxon>Cicadellini</taxon>
        <taxon>Graphocephala</taxon>
    </lineage>
</organism>
<dbReference type="AlphaFoldDB" id="A0A1B6LVL1"/>
<evidence type="ECO:0000259" key="1">
    <source>
        <dbReference type="PROSITE" id="PS50878"/>
    </source>
</evidence>
<name>A0A1B6LVL1_9HEMI</name>
<dbReference type="PANTHER" id="PTHR33332">
    <property type="entry name" value="REVERSE TRANSCRIPTASE DOMAIN-CONTAINING PROTEIN"/>
    <property type="match status" value="1"/>
</dbReference>
<dbReference type="PROSITE" id="PS50878">
    <property type="entry name" value="RT_POL"/>
    <property type="match status" value="1"/>
</dbReference>
<dbReference type="Pfam" id="PF14529">
    <property type="entry name" value="Exo_endo_phos_2"/>
    <property type="match status" value="1"/>
</dbReference>
<dbReference type="SUPFAM" id="SSF56672">
    <property type="entry name" value="DNA/RNA polymerases"/>
    <property type="match status" value="1"/>
</dbReference>
<reference evidence="2" key="1">
    <citation type="submission" date="2015-11" db="EMBL/GenBank/DDBJ databases">
        <title>De novo transcriptome assembly of four potential Pierce s Disease insect vectors from Arizona vineyards.</title>
        <authorList>
            <person name="Tassone E.E."/>
        </authorList>
    </citation>
    <scope>NUCLEOTIDE SEQUENCE</scope>
</reference>
<sequence>MIKLILNKKPLYITGIYRPPSGNLNQALSLISEMLEDTKAENHPILLLGDINVDCLKTDNENKQLSNVLTSHNIYRLNLPPTRITPNTKSSIDCVCTNLPLENVESKVFHSGLSDHTAQLCTTQIKTCQENTHHSEMNRNYCQDNLRTLNILLLQENWDEVHNAYTAEEAYTKFMLIVTMALNHACPLKKVRTKKKVKNKHFVDNQASLLKENFLQKLLSYEKTNNEENKCNLAKAKKEYDMRLRKLRQEASASFINRAENKSKALWKIINDERQTKNVTKQTLKLEIDGQVEDNPYKIANHMNNFFTSIAERTLKNNPKPSVSPHTTLDTGHDLHNFQYTNQIEIQNIIKNLKQKTSAATDNISTKILKYCNGSLTIPLTSIINKSLSQGQFPSALKLAKVYPKHKKGSQTEIGNYRPISILPTFSKILEKVVLRRLLDHCEKFNLLTERQHGFTKGKSTTTALTDFADYIIDNLEEGKHVTSFFLDLSKAFDCLSHDLILYKLDKLGIKSTAITWFKSYLEDRKQIVEIKQSTNGVTAITRSRPLSVNRGVPQGSVLGPVLFILFTNDIPEHLDKFCTVSMYADDTTLLLSGHRDNLDVKSFTALNMAYQYCHSNDLVVNQDKTSQVAFGRRCEEVPSIPDVERNTQATYLGVIVDEGLTWSQHVDNLLSKLNSSLYVIKRTKCISNTSTAKIAYHSLFETHIRYGLMVWGGTSANNLQRVLILQKRAIRTLAELGYRESCREAFKTLKIMPIVNLYIKEVILYAAGQPLTQNRHLHDYNTRHSTRYQLPVHHLSLYEKKPSYMGMKLHNLLPEELRCFSGRRLKTSLTEWLINNPFYTLNEFIERRQ</sequence>
<dbReference type="InterPro" id="IPR036691">
    <property type="entry name" value="Endo/exonu/phosph_ase_sf"/>
</dbReference>
<dbReference type="Pfam" id="PF00078">
    <property type="entry name" value="RVT_1"/>
    <property type="match status" value="1"/>
</dbReference>
<dbReference type="CDD" id="cd01650">
    <property type="entry name" value="RT_nLTR_like"/>
    <property type="match status" value="1"/>
</dbReference>
<dbReference type="InterPro" id="IPR005135">
    <property type="entry name" value="Endo/exonuclease/phosphatase"/>
</dbReference>